<keyword evidence="2" id="KW-1185">Reference proteome</keyword>
<evidence type="ECO:0000313" key="1">
    <source>
        <dbReference type="EMBL" id="CAB3288192.1"/>
    </source>
</evidence>
<evidence type="ECO:0000313" key="2">
    <source>
        <dbReference type="Proteomes" id="UP000679213"/>
    </source>
</evidence>
<reference evidence="1 2" key="1">
    <citation type="submission" date="2020-04" db="EMBL/GenBank/DDBJ databases">
        <authorList>
            <consortium name="Genoscope - CEA"/>
            <person name="William W."/>
        </authorList>
    </citation>
    <scope>NUCLEOTIDE SEQUENCE [LARGE SCALE GENOMIC DNA]</scope>
    <source>
        <strain evidence="1 2">SG7</strain>
    </source>
</reference>
<dbReference type="RefSeq" id="WP_214400468.1">
    <property type="nucleotide sequence ID" value="NZ_LR792632.1"/>
</dbReference>
<dbReference type="AlphaFoldDB" id="A0A8D6PVF5"/>
<dbReference type="Proteomes" id="UP000679213">
    <property type="component" value="Chromosome I"/>
</dbReference>
<protein>
    <submittedName>
        <fullName evidence="1">Uncharacterized protein</fullName>
    </submittedName>
</protein>
<sequence>MVEEKTIVKIQNPKVLLSLSLIDKDRHIYNLIYAGEIVKEENPTVKGIFNITSDLDEIPEEKICDFYLVICTIKNAIEKGFDVEKYEPLSLEMECVGDDE</sequence>
<accession>A0A8D6PVF5</accession>
<dbReference type="GeneID" id="65883405"/>
<dbReference type="EMBL" id="LR792632">
    <property type="protein sequence ID" value="CAB3288192.1"/>
    <property type="molecule type" value="Genomic_DNA"/>
</dbReference>
<proteinExistence type="predicted"/>
<dbReference type="KEGG" id="mesg:MLAUSG7_0591"/>
<name>A0A8D6PVF5_9EURY</name>
<organism evidence="1 2">
    <name type="scientific">Methanocaldococcus lauensis</name>
    <dbReference type="NCBI Taxonomy" id="2546128"/>
    <lineage>
        <taxon>Archaea</taxon>
        <taxon>Methanobacteriati</taxon>
        <taxon>Methanobacteriota</taxon>
        <taxon>Methanomada group</taxon>
        <taxon>Methanococci</taxon>
        <taxon>Methanococcales</taxon>
        <taxon>Methanocaldococcaceae</taxon>
        <taxon>Methanocaldococcus</taxon>
    </lineage>
</organism>
<gene>
    <name evidence="1" type="ORF">MLAUSG7_0591</name>
</gene>